<protein>
    <submittedName>
        <fullName evidence="2">Uncharacterized protein</fullName>
    </submittedName>
</protein>
<dbReference type="AlphaFoldDB" id="A0A2H3E2A5"/>
<reference evidence="3" key="1">
    <citation type="journal article" date="2017" name="Nat. Ecol. Evol.">
        <title>Genome expansion and lineage-specific genetic innovations in the forest pathogenic fungi Armillaria.</title>
        <authorList>
            <person name="Sipos G."/>
            <person name="Prasanna A.N."/>
            <person name="Walter M.C."/>
            <person name="O'Connor E."/>
            <person name="Balint B."/>
            <person name="Krizsan K."/>
            <person name="Kiss B."/>
            <person name="Hess J."/>
            <person name="Varga T."/>
            <person name="Slot J."/>
            <person name="Riley R."/>
            <person name="Boka B."/>
            <person name="Rigling D."/>
            <person name="Barry K."/>
            <person name="Lee J."/>
            <person name="Mihaltcheva S."/>
            <person name="LaButti K."/>
            <person name="Lipzen A."/>
            <person name="Waldron R."/>
            <person name="Moloney N.M."/>
            <person name="Sperisen C."/>
            <person name="Kredics L."/>
            <person name="Vagvoelgyi C."/>
            <person name="Patrignani A."/>
            <person name="Fitzpatrick D."/>
            <person name="Nagy I."/>
            <person name="Doyle S."/>
            <person name="Anderson J.B."/>
            <person name="Grigoriev I.V."/>
            <person name="Gueldener U."/>
            <person name="Muensterkoetter M."/>
            <person name="Nagy L.G."/>
        </authorList>
    </citation>
    <scope>NUCLEOTIDE SEQUENCE [LARGE SCALE GENOMIC DNA]</scope>
    <source>
        <strain evidence="3">Ar21-2</strain>
    </source>
</reference>
<feature type="compositionally biased region" description="Basic and acidic residues" evidence="1">
    <location>
        <begin position="45"/>
        <end position="56"/>
    </location>
</feature>
<feature type="compositionally biased region" description="Basic and acidic residues" evidence="1">
    <location>
        <begin position="19"/>
        <end position="28"/>
    </location>
</feature>
<accession>A0A2H3E2A5</accession>
<organism evidence="2 3">
    <name type="scientific">Armillaria gallica</name>
    <name type="common">Bulbous honey fungus</name>
    <name type="synonym">Armillaria bulbosa</name>
    <dbReference type="NCBI Taxonomy" id="47427"/>
    <lineage>
        <taxon>Eukaryota</taxon>
        <taxon>Fungi</taxon>
        <taxon>Dikarya</taxon>
        <taxon>Basidiomycota</taxon>
        <taxon>Agaricomycotina</taxon>
        <taxon>Agaricomycetes</taxon>
        <taxon>Agaricomycetidae</taxon>
        <taxon>Agaricales</taxon>
        <taxon>Marasmiineae</taxon>
        <taxon>Physalacriaceae</taxon>
        <taxon>Armillaria</taxon>
    </lineage>
</organism>
<dbReference type="EMBL" id="KZ293652">
    <property type="protein sequence ID" value="PBK95447.1"/>
    <property type="molecule type" value="Genomic_DNA"/>
</dbReference>
<evidence type="ECO:0000313" key="3">
    <source>
        <dbReference type="Proteomes" id="UP000217790"/>
    </source>
</evidence>
<feature type="region of interest" description="Disordered" evidence="1">
    <location>
        <begin position="18"/>
        <end position="99"/>
    </location>
</feature>
<keyword evidence="3" id="KW-1185">Reference proteome</keyword>
<feature type="compositionally biased region" description="Basic and acidic residues" evidence="1">
    <location>
        <begin position="90"/>
        <end position="99"/>
    </location>
</feature>
<evidence type="ECO:0000313" key="2">
    <source>
        <dbReference type="EMBL" id="PBK95447.1"/>
    </source>
</evidence>
<sequence length="99" mass="11079">MYPACCTRTSCAPCPNCDRQSRDERMDVSKGYCPQRGHQPSSSKCRTDRGSERGESRTPGGSSASEFQLFRNTSATRGSRFLQGRSSQMVDRDRHALVR</sequence>
<evidence type="ECO:0000256" key="1">
    <source>
        <dbReference type="SAM" id="MobiDB-lite"/>
    </source>
</evidence>
<dbReference type="InParanoid" id="A0A2H3E2A5"/>
<proteinExistence type="predicted"/>
<gene>
    <name evidence="2" type="ORF">ARMGADRAFT_1062062</name>
</gene>
<name>A0A2H3E2A5_ARMGA</name>
<feature type="compositionally biased region" description="Polar residues" evidence="1">
    <location>
        <begin position="59"/>
        <end position="77"/>
    </location>
</feature>
<dbReference type="Proteomes" id="UP000217790">
    <property type="component" value="Unassembled WGS sequence"/>
</dbReference>